<proteinExistence type="predicted"/>
<dbReference type="PANTHER" id="PTHR12526:SF590">
    <property type="entry name" value="ALPHA-MALTOSE-1-PHOSPHATE SYNTHASE"/>
    <property type="match status" value="1"/>
</dbReference>
<evidence type="ECO:0000313" key="1">
    <source>
        <dbReference type="EMBL" id="MBW4464728.1"/>
    </source>
</evidence>
<dbReference type="GO" id="GO:0016757">
    <property type="term" value="F:glycosyltransferase activity"/>
    <property type="evidence" value="ECO:0007669"/>
    <property type="project" value="TreeGrafter"/>
</dbReference>
<accession>A0A951U3K1</accession>
<name>A0A951U3K1_9CYAN</name>
<organism evidence="1 2">
    <name type="scientific">Pegethrix bostrychoides GSE-TBD4-15B</name>
    <dbReference type="NCBI Taxonomy" id="2839662"/>
    <lineage>
        <taxon>Bacteria</taxon>
        <taxon>Bacillati</taxon>
        <taxon>Cyanobacteriota</taxon>
        <taxon>Cyanophyceae</taxon>
        <taxon>Oculatellales</taxon>
        <taxon>Oculatellaceae</taxon>
        <taxon>Pegethrix</taxon>
    </lineage>
</organism>
<dbReference type="PANTHER" id="PTHR12526">
    <property type="entry name" value="GLYCOSYLTRANSFERASE"/>
    <property type="match status" value="1"/>
</dbReference>
<dbReference type="CDD" id="cd03801">
    <property type="entry name" value="GT4_PimA-like"/>
    <property type="match status" value="1"/>
</dbReference>
<evidence type="ECO:0000313" key="2">
    <source>
        <dbReference type="Proteomes" id="UP000707356"/>
    </source>
</evidence>
<sequence length="372" mass="41603">MKYHIALSRPFDLEQFHKNAQAGTSPRHTMWELSQILQATVHQPELERVKPIDRLTAKLISQPQHWALSRLLSQQLDSDNTVFCTGEDIGIPLAILNRFNRNRCKLAMQVMEPSRIRVKNTIQNLGLAQSIDLFLTNTQAKAETLCRKLHVPDRQVFVLREQTDVQFFYPGAAVEKSRPIIACTGFEQRDYKTLAAATQNLDLDVKICAVSPNASKKTRVAFPDVMPSNMTPHPQEWQQFRQLYRNADIVVVSLLYNTYSAGLTSLMEAMACRRPVVITRTPGLASRLIDAGIVIGVAPEDAAGMQQAILRLLNNPEQAETLAQAGYDFLLKNHTSEQYMQDLVDQLQQLAATSEVSTAPAAFSPNQAIAPP</sequence>
<dbReference type="SUPFAM" id="SSF53756">
    <property type="entry name" value="UDP-Glycosyltransferase/glycogen phosphorylase"/>
    <property type="match status" value="1"/>
</dbReference>
<reference evidence="1" key="1">
    <citation type="submission" date="2021-05" db="EMBL/GenBank/DDBJ databases">
        <authorList>
            <person name="Pietrasiak N."/>
            <person name="Ward R."/>
            <person name="Stajich J.E."/>
            <person name="Kurbessoian T."/>
        </authorList>
    </citation>
    <scope>NUCLEOTIDE SEQUENCE</scope>
    <source>
        <strain evidence="1">GSE-TBD4-15B</strain>
    </source>
</reference>
<gene>
    <name evidence="1" type="ORF">KME07_04720</name>
</gene>
<comment type="caution">
    <text evidence="1">The sequence shown here is derived from an EMBL/GenBank/DDBJ whole genome shotgun (WGS) entry which is preliminary data.</text>
</comment>
<protein>
    <submittedName>
        <fullName evidence="1">Glycosyltransferase family 4 protein</fullName>
    </submittedName>
</protein>
<dbReference type="Proteomes" id="UP000707356">
    <property type="component" value="Unassembled WGS sequence"/>
</dbReference>
<dbReference type="EMBL" id="JAHHHV010000019">
    <property type="protein sequence ID" value="MBW4464728.1"/>
    <property type="molecule type" value="Genomic_DNA"/>
</dbReference>
<dbReference type="Pfam" id="PF13692">
    <property type="entry name" value="Glyco_trans_1_4"/>
    <property type="match status" value="1"/>
</dbReference>
<dbReference type="Gene3D" id="3.40.50.2000">
    <property type="entry name" value="Glycogen Phosphorylase B"/>
    <property type="match status" value="1"/>
</dbReference>
<dbReference type="AlphaFoldDB" id="A0A951U3K1"/>
<reference evidence="1" key="2">
    <citation type="journal article" date="2022" name="Microbiol. Resour. Announc.">
        <title>Metagenome Sequencing to Explore Phylogenomics of Terrestrial Cyanobacteria.</title>
        <authorList>
            <person name="Ward R.D."/>
            <person name="Stajich J.E."/>
            <person name="Johansen J.R."/>
            <person name="Huntemann M."/>
            <person name="Clum A."/>
            <person name="Foster B."/>
            <person name="Foster B."/>
            <person name="Roux S."/>
            <person name="Palaniappan K."/>
            <person name="Varghese N."/>
            <person name="Mukherjee S."/>
            <person name="Reddy T.B.K."/>
            <person name="Daum C."/>
            <person name="Copeland A."/>
            <person name="Chen I.A."/>
            <person name="Ivanova N.N."/>
            <person name="Kyrpides N.C."/>
            <person name="Shapiro N."/>
            <person name="Eloe-Fadrosh E.A."/>
            <person name="Pietrasiak N."/>
        </authorList>
    </citation>
    <scope>NUCLEOTIDE SEQUENCE</scope>
    <source>
        <strain evidence="1">GSE-TBD4-15B</strain>
    </source>
</reference>